<keyword evidence="2" id="KW-0503">Monooxygenase</keyword>
<accession>A0ABZ2UK52</accession>
<dbReference type="InterPro" id="IPR050744">
    <property type="entry name" value="AI-2_Isomerase_LsrG"/>
</dbReference>
<dbReference type="PANTHER" id="PTHR33336:SF3">
    <property type="entry name" value="ABM DOMAIN-CONTAINING PROTEIN"/>
    <property type="match status" value="1"/>
</dbReference>
<evidence type="ECO:0000259" key="1">
    <source>
        <dbReference type="PROSITE" id="PS51725"/>
    </source>
</evidence>
<keyword evidence="3" id="KW-1185">Reference proteome</keyword>
<dbReference type="GO" id="GO:0004497">
    <property type="term" value="F:monooxygenase activity"/>
    <property type="evidence" value="ECO:0007669"/>
    <property type="project" value="UniProtKB-KW"/>
</dbReference>
<evidence type="ECO:0000313" key="2">
    <source>
        <dbReference type="EMBL" id="WYZ21942.1"/>
    </source>
</evidence>
<dbReference type="RefSeq" id="WP_406845540.1">
    <property type="nucleotide sequence ID" value="NZ_CP150845.1"/>
</dbReference>
<evidence type="ECO:0000313" key="3">
    <source>
        <dbReference type="Proteomes" id="UP001623852"/>
    </source>
</evidence>
<feature type="domain" description="ABM" evidence="1">
    <location>
        <begin position="17"/>
        <end position="107"/>
    </location>
</feature>
<reference evidence="2 3" key="1">
    <citation type="submission" date="2024-03" db="EMBL/GenBank/DDBJ databases">
        <title>Flavobacterium soyae.</title>
        <authorList>
            <person name="Zheng W."/>
        </authorList>
    </citation>
    <scope>NUCLEOTIDE SEQUENCE [LARGE SCALE GENOMIC DNA]</scope>
    <source>
        <strain evidence="2 3">55</strain>
    </source>
</reference>
<proteinExistence type="predicted"/>
<dbReference type="PANTHER" id="PTHR33336">
    <property type="entry name" value="QUINOL MONOOXYGENASE YGIN-RELATED"/>
    <property type="match status" value="1"/>
</dbReference>
<dbReference type="InterPro" id="IPR011008">
    <property type="entry name" value="Dimeric_a/b-barrel"/>
</dbReference>
<dbReference type="Pfam" id="PF03992">
    <property type="entry name" value="ABM"/>
    <property type="match status" value="1"/>
</dbReference>
<gene>
    <name evidence="2" type="ORF">AABD74_10855</name>
</gene>
<dbReference type="Proteomes" id="UP001623852">
    <property type="component" value="Chromosome"/>
</dbReference>
<dbReference type="SUPFAM" id="SSF54909">
    <property type="entry name" value="Dimeric alpha+beta barrel"/>
    <property type="match status" value="1"/>
</dbReference>
<organism evidence="2 3">
    <name type="scientific">Flavobacterium soyae</name>
    <dbReference type="NCBI Taxonomy" id="2903098"/>
    <lineage>
        <taxon>Bacteria</taxon>
        <taxon>Pseudomonadati</taxon>
        <taxon>Bacteroidota</taxon>
        <taxon>Flavobacteriia</taxon>
        <taxon>Flavobacteriales</taxon>
        <taxon>Flavobacteriaceae</taxon>
        <taxon>Flavobacterium</taxon>
    </lineage>
</organism>
<dbReference type="PROSITE" id="PS51725">
    <property type="entry name" value="ABM"/>
    <property type="match status" value="1"/>
</dbReference>
<protein>
    <submittedName>
        <fullName evidence="2">Antibiotic biosynthesis monooxygenase</fullName>
    </submittedName>
</protein>
<sequence>MTLSFSTETSAQSNETYMRIAKIVVDGTQLENYKNALKEQMKNALNLEKGVLAYSAVQDKNNPAHITILETYASVEAYQEHTQALHFKKYKVTVEDMVISLELIEVFPIAIGDKNKISLY</sequence>
<dbReference type="EMBL" id="CP150845">
    <property type="protein sequence ID" value="WYZ21942.1"/>
    <property type="molecule type" value="Genomic_DNA"/>
</dbReference>
<name>A0ABZ2UK52_9FLAO</name>
<keyword evidence="2" id="KW-0560">Oxidoreductase</keyword>
<dbReference type="InterPro" id="IPR007138">
    <property type="entry name" value="ABM_dom"/>
</dbReference>
<dbReference type="Gene3D" id="3.30.70.100">
    <property type="match status" value="1"/>
</dbReference>